<feature type="transmembrane region" description="Helical" evidence="1">
    <location>
        <begin position="74"/>
        <end position="91"/>
    </location>
</feature>
<evidence type="ECO:0000313" key="3">
    <source>
        <dbReference type="Proteomes" id="UP001302316"/>
    </source>
</evidence>
<dbReference type="Proteomes" id="UP001302316">
    <property type="component" value="Unassembled WGS sequence"/>
</dbReference>
<proteinExistence type="predicted"/>
<keyword evidence="1" id="KW-0812">Transmembrane</keyword>
<reference evidence="2 3" key="1">
    <citation type="submission" date="2023-12" db="EMBL/GenBank/DDBJ databases">
        <title>Whole-genome sequencing of halo(alkali)philic microorganisms from hypersaline lakes.</title>
        <authorList>
            <person name="Sorokin D.Y."/>
            <person name="Merkel A.Y."/>
            <person name="Messina E."/>
            <person name="Yakimov M."/>
        </authorList>
    </citation>
    <scope>NUCLEOTIDE SEQUENCE [LARGE SCALE GENOMIC DNA]</scope>
    <source>
        <strain evidence="2 3">AB-CW1</strain>
    </source>
</reference>
<sequence>MIGHGFGLVVSLLAAIFFWFANNNPGFAMAFALVAAGTSLDLIRIRRRKLFEERDTDVSASEIPLERILLWSRHTLMGLGLAIAVTAFVLMD</sequence>
<keyword evidence="3" id="KW-1185">Reference proteome</keyword>
<keyword evidence="1" id="KW-1133">Transmembrane helix</keyword>
<keyword evidence="1" id="KW-0472">Membrane</keyword>
<gene>
    <name evidence="2" type="ORF">VCB98_07405</name>
</gene>
<feature type="transmembrane region" description="Helical" evidence="1">
    <location>
        <begin position="27"/>
        <end position="45"/>
    </location>
</feature>
<dbReference type="AlphaFoldDB" id="A0AAP6JET4"/>
<accession>A0AAP6JET4</accession>
<evidence type="ECO:0000256" key="1">
    <source>
        <dbReference type="SAM" id="Phobius"/>
    </source>
</evidence>
<name>A0AAP6JET4_9GAMM</name>
<dbReference type="RefSeq" id="WP_346051288.1">
    <property type="nucleotide sequence ID" value="NZ_JAYGII010000013.1"/>
</dbReference>
<comment type="caution">
    <text evidence="2">The sequence shown here is derived from an EMBL/GenBank/DDBJ whole genome shotgun (WGS) entry which is preliminary data.</text>
</comment>
<feature type="transmembrane region" description="Helical" evidence="1">
    <location>
        <begin position="5"/>
        <end position="21"/>
    </location>
</feature>
<evidence type="ECO:0000313" key="2">
    <source>
        <dbReference type="EMBL" id="MEA5445640.1"/>
    </source>
</evidence>
<organism evidence="2 3">
    <name type="scientific">Natronospira elongata</name>
    <dbReference type="NCBI Taxonomy" id="3110268"/>
    <lineage>
        <taxon>Bacteria</taxon>
        <taxon>Pseudomonadati</taxon>
        <taxon>Pseudomonadota</taxon>
        <taxon>Gammaproteobacteria</taxon>
        <taxon>Natronospirales</taxon>
        <taxon>Natronospiraceae</taxon>
        <taxon>Natronospira</taxon>
    </lineage>
</organism>
<dbReference type="EMBL" id="JAYGII010000013">
    <property type="protein sequence ID" value="MEA5445640.1"/>
    <property type="molecule type" value="Genomic_DNA"/>
</dbReference>
<protein>
    <submittedName>
        <fullName evidence="2">Uncharacterized protein</fullName>
    </submittedName>
</protein>